<evidence type="ECO:0000256" key="7">
    <source>
        <dbReference type="SAM" id="Phobius"/>
    </source>
</evidence>
<dbReference type="GO" id="GO:0005886">
    <property type="term" value="C:plasma membrane"/>
    <property type="evidence" value="ECO:0007669"/>
    <property type="project" value="UniProtKB-SubCell"/>
</dbReference>
<dbReference type="InterPro" id="IPR019108">
    <property type="entry name" value="Caa3_assmbl_CtaG-rel"/>
</dbReference>
<feature type="transmembrane region" description="Helical" evidence="7">
    <location>
        <begin position="50"/>
        <end position="71"/>
    </location>
</feature>
<evidence type="ECO:0000256" key="3">
    <source>
        <dbReference type="ARBA" id="ARBA00022692"/>
    </source>
</evidence>
<feature type="transmembrane region" description="Helical" evidence="7">
    <location>
        <begin position="245"/>
        <end position="263"/>
    </location>
</feature>
<feature type="transmembrane region" description="Helical" evidence="7">
    <location>
        <begin position="77"/>
        <end position="97"/>
    </location>
</feature>
<feature type="transmembrane region" description="Helical" evidence="7">
    <location>
        <begin position="20"/>
        <end position="38"/>
    </location>
</feature>
<evidence type="ECO:0000256" key="4">
    <source>
        <dbReference type="ARBA" id="ARBA00022989"/>
    </source>
</evidence>
<dbReference type="Pfam" id="PF09678">
    <property type="entry name" value="Caa3_CtaG"/>
    <property type="match status" value="1"/>
</dbReference>
<comment type="subcellular location">
    <subcellularLocation>
        <location evidence="1">Cell membrane</location>
        <topology evidence="1">Multi-pass membrane protein</topology>
    </subcellularLocation>
</comment>
<feature type="region of interest" description="Disordered" evidence="6">
    <location>
        <begin position="283"/>
        <end position="320"/>
    </location>
</feature>
<comment type="caution">
    <text evidence="8">The sequence shown here is derived from an EMBL/GenBank/DDBJ whole genome shotgun (WGS) entry which is preliminary data.</text>
</comment>
<feature type="transmembrane region" description="Helical" evidence="7">
    <location>
        <begin position="201"/>
        <end position="225"/>
    </location>
</feature>
<evidence type="ECO:0000256" key="2">
    <source>
        <dbReference type="ARBA" id="ARBA00022475"/>
    </source>
</evidence>
<evidence type="ECO:0000313" key="8">
    <source>
        <dbReference type="EMBL" id="RAU95903.1"/>
    </source>
</evidence>
<gene>
    <name evidence="8" type="ORF">DQP58_11480</name>
</gene>
<sequence>MRVDPGPLTWDAAVQTWHLDPVAVVVVAVSAAGYGWCYRRARGAQGAVGPTNAACFGLGLLAWALATISAIGAYAYVLFWVRALQVLLLLYVVPFFMAQAKPVTVVRDAVGPAGRDRVDRWLAARFARVLVHPATTSIVMLATPWLLYLTPWYTAALQTEWIGAPTRILLVVLGFGYFYARLQEDPVPRRYPQSISLLITVAEALGDGVLGLVIWQGSLIGAAYYAGLQRNWGPDPRLDQTIGAGVLWILGDLVGWPFVLLLMRALSRDEQAHAVAVDAELDEAEAAPKTQDAEDVEGQTPAPSGLWWENDPQLRERFRR</sequence>
<proteinExistence type="predicted"/>
<dbReference type="EMBL" id="QMEU01000025">
    <property type="protein sequence ID" value="RAU95903.1"/>
    <property type="molecule type" value="Genomic_DNA"/>
</dbReference>
<dbReference type="RefSeq" id="WP_112708526.1">
    <property type="nucleotide sequence ID" value="NZ_QMEU01000025.1"/>
</dbReference>
<keyword evidence="4 7" id="KW-1133">Transmembrane helix</keyword>
<evidence type="ECO:0000313" key="9">
    <source>
        <dbReference type="Proteomes" id="UP000250347"/>
    </source>
</evidence>
<organism evidence="8 9">
    <name type="scientific">Mycobacterium colombiense</name>
    <dbReference type="NCBI Taxonomy" id="339268"/>
    <lineage>
        <taxon>Bacteria</taxon>
        <taxon>Bacillati</taxon>
        <taxon>Actinomycetota</taxon>
        <taxon>Actinomycetes</taxon>
        <taxon>Mycobacteriales</taxon>
        <taxon>Mycobacteriaceae</taxon>
        <taxon>Mycobacterium</taxon>
        <taxon>Mycobacterium avium complex (MAC)</taxon>
    </lineage>
</organism>
<dbReference type="Proteomes" id="UP000250347">
    <property type="component" value="Unassembled WGS sequence"/>
</dbReference>
<protein>
    <submittedName>
        <fullName evidence="8">Cytochrome c oxidase assembly protein</fullName>
    </submittedName>
</protein>
<evidence type="ECO:0000256" key="1">
    <source>
        <dbReference type="ARBA" id="ARBA00004651"/>
    </source>
</evidence>
<keyword evidence="2" id="KW-1003">Cell membrane</keyword>
<feature type="transmembrane region" description="Helical" evidence="7">
    <location>
        <begin position="161"/>
        <end position="180"/>
    </location>
</feature>
<evidence type="ECO:0000256" key="5">
    <source>
        <dbReference type="ARBA" id="ARBA00023136"/>
    </source>
</evidence>
<keyword evidence="3 7" id="KW-0812">Transmembrane</keyword>
<dbReference type="AlphaFoldDB" id="A0A329KKX6"/>
<accession>A0A329KKX6</accession>
<feature type="transmembrane region" description="Helical" evidence="7">
    <location>
        <begin position="129"/>
        <end position="149"/>
    </location>
</feature>
<keyword evidence="5 7" id="KW-0472">Membrane</keyword>
<reference evidence="8 9" key="1">
    <citation type="submission" date="2018-06" db="EMBL/GenBank/DDBJ databases">
        <title>NTM in soil in Japan.</title>
        <authorList>
            <person name="Ohya K."/>
        </authorList>
    </citation>
    <scope>NUCLEOTIDE SEQUENCE [LARGE SCALE GENOMIC DNA]</scope>
    <source>
        <strain evidence="8 9">GF76</strain>
    </source>
</reference>
<name>A0A329KKX6_9MYCO</name>
<evidence type="ECO:0000256" key="6">
    <source>
        <dbReference type="SAM" id="MobiDB-lite"/>
    </source>
</evidence>